<dbReference type="STRING" id="1033802.SSPSH_000071"/>
<accession>U2FY20</accession>
<evidence type="ECO:0000313" key="3">
    <source>
        <dbReference type="Proteomes" id="UP000006242"/>
    </source>
</evidence>
<dbReference type="Proteomes" id="UP000006242">
    <property type="component" value="Unassembled WGS sequence"/>
</dbReference>
<comment type="caution">
    <text evidence="2">The sequence shown here is derived from an EMBL/GenBank/DDBJ whole genome shotgun (WGS) entry which is preliminary data.</text>
</comment>
<keyword evidence="3" id="KW-1185">Reference proteome</keyword>
<dbReference type="AlphaFoldDB" id="U2FY20"/>
<name>U2FY20_9GAMM</name>
<feature type="chain" id="PRO_5004626533" evidence="1">
    <location>
        <begin position="29"/>
        <end position="183"/>
    </location>
</feature>
<evidence type="ECO:0000313" key="2">
    <source>
        <dbReference type="EMBL" id="ERJ20729.1"/>
    </source>
</evidence>
<sequence>MNARFLLFPRGAVWLALLACLLAPSAFAQTQQGGTAAEPVRERPQRPVYLDIVPVADARYSMLTEELVTSLAREALSGARQATIRMAGQELPTGVRVLRIMYIVHQQEDETGVTAAVAASTELLRTANEGDGGVQTFSIYNGLQQTLVQGPDVTRAREQLRAAFKQELQARINSAFQNAEALK</sequence>
<feature type="signal peptide" evidence="1">
    <location>
        <begin position="1"/>
        <end position="28"/>
    </location>
</feature>
<protein>
    <submittedName>
        <fullName evidence="2">Uncharacterized protein</fullName>
    </submittedName>
</protein>
<gene>
    <name evidence="2" type="ORF">SSPSH_000071</name>
</gene>
<reference evidence="2 3" key="1">
    <citation type="journal article" date="2011" name="J. Bacteriol.">
        <title>Genome sequence of Salinisphaera shabanensis, a gammaproteobacterium from the harsh, variable environment of the brine-seawater interface of the Shaban Deep in the Red Sea.</title>
        <authorList>
            <person name="Antunes A."/>
            <person name="Alam I."/>
            <person name="Bajic V.B."/>
            <person name="Stingl U."/>
        </authorList>
    </citation>
    <scope>NUCLEOTIDE SEQUENCE [LARGE SCALE GENOMIC DNA]</scope>
    <source>
        <strain evidence="2 3">E1L3A</strain>
    </source>
</reference>
<dbReference type="EMBL" id="AFNV02000001">
    <property type="protein sequence ID" value="ERJ20729.1"/>
    <property type="molecule type" value="Genomic_DNA"/>
</dbReference>
<proteinExistence type="predicted"/>
<organism evidence="2 3">
    <name type="scientific">Salinisphaera shabanensis E1L3A</name>
    <dbReference type="NCBI Taxonomy" id="1033802"/>
    <lineage>
        <taxon>Bacteria</taxon>
        <taxon>Pseudomonadati</taxon>
        <taxon>Pseudomonadota</taxon>
        <taxon>Gammaproteobacteria</taxon>
        <taxon>Salinisphaerales</taxon>
        <taxon>Salinisphaeraceae</taxon>
        <taxon>Salinisphaera</taxon>
    </lineage>
</organism>
<evidence type="ECO:0000256" key="1">
    <source>
        <dbReference type="SAM" id="SignalP"/>
    </source>
</evidence>
<keyword evidence="1" id="KW-0732">Signal</keyword>
<reference evidence="2 3" key="2">
    <citation type="journal article" date="2013" name="PLoS ONE">
        <title>INDIGO - INtegrated Data Warehouse of MIcrobial GenOmes with Examples from the Red Sea Extremophiles.</title>
        <authorList>
            <person name="Alam I."/>
            <person name="Antunes A."/>
            <person name="Kamau A.A."/>
            <person name="Ba Alawi W."/>
            <person name="Kalkatawi M."/>
            <person name="Stingl U."/>
            <person name="Bajic V.B."/>
        </authorList>
    </citation>
    <scope>NUCLEOTIDE SEQUENCE [LARGE SCALE GENOMIC DNA]</scope>
    <source>
        <strain evidence="2 3">E1L3A</strain>
    </source>
</reference>